<comment type="caution">
    <text evidence="2">The sequence shown here is derived from an EMBL/GenBank/DDBJ whole genome shotgun (WGS) entry which is preliminary data.</text>
</comment>
<name>A0A644V3J1_9ZZZZ</name>
<evidence type="ECO:0000313" key="2">
    <source>
        <dbReference type="EMBL" id="MPL85605.1"/>
    </source>
</evidence>
<gene>
    <name evidence="2" type="ORF">SDC9_31575</name>
</gene>
<accession>A0A644V3J1</accession>
<dbReference type="EMBL" id="VSSQ01000208">
    <property type="protein sequence ID" value="MPL85605.1"/>
    <property type="molecule type" value="Genomic_DNA"/>
</dbReference>
<proteinExistence type="predicted"/>
<dbReference type="InterPro" id="IPR016181">
    <property type="entry name" value="Acyl_CoA_acyltransferase"/>
</dbReference>
<organism evidence="2">
    <name type="scientific">bioreactor metagenome</name>
    <dbReference type="NCBI Taxonomy" id="1076179"/>
    <lineage>
        <taxon>unclassified sequences</taxon>
        <taxon>metagenomes</taxon>
        <taxon>ecological metagenomes</taxon>
    </lineage>
</organism>
<protein>
    <recommendedName>
        <fullName evidence="1">Phosphatidylglycerol lysyltransferase C-terminal domain-containing protein</fullName>
    </recommendedName>
</protein>
<dbReference type="Pfam" id="PF09924">
    <property type="entry name" value="LPG_synthase_C"/>
    <property type="match status" value="1"/>
</dbReference>
<reference evidence="2" key="1">
    <citation type="submission" date="2019-08" db="EMBL/GenBank/DDBJ databases">
        <authorList>
            <person name="Kucharzyk K."/>
            <person name="Murdoch R.W."/>
            <person name="Higgins S."/>
            <person name="Loffler F."/>
        </authorList>
    </citation>
    <scope>NUCLEOTIDE SEQUENCE</scope>
</reference>
<dbReference type="PANTHER" id="PTHR41373">
    <property type="entry name" value="DUF2156 DOMAIN-CONTAINING PROTEIN"/>
    <property type="match status" value="1"/>
</dbReference>
<dbReference type="InterPro" id="IPR024320">
    <property type="entry name" value="LPG_synthase_C"/>
</dbReference>
<feature type="domain" description="Phosphatidylglycerol lysyltransferase C-terminal" evidence="1">
    <location>
        <begin position="23"/>
        <end position="292"/>
    </location>
</feature>
<dbReference type="SUPFAM" id="SSF55729">
    <property type="entry name" value="Acyl-CoA N-acyltransferases (Nat)"/>
    <property type="match status" value="2"/>
</dbReference>
<dbReference type="InterPro" id="IPR016732">
    <property type="entry name" value="UCP018688"/>
</dbReference>
<dbReference type="AlphaFoldDB" id="A0A644V3J1"/>
<dbReference type="PIRSF" id="PIRSF018688">
    <property type="entry name" value="UCP018688"/>
    <property type="match status" value="1"/>
</dbReference>
<sequence length="295" mass="34062">MIEFRQILLEDKEWIDKILASSDFRGAEYCFTNLFIWEEVFKSKIGRHKDFLLFNSGVGEETRYLFPAGEGDLKEVISLLEADANERGVPFKMIGLPPEAKERVEELFPGKYSFVPTRNSFDYIYESEKMISLSGKKLQSKRNHLNRFLELPGWIYEDITSENLTEVREFTIKWCIENGCKDNQSKMWEICAVNKALSNFQELKLKGGLIRLNGEVIAYSAGEQINSDTLIVHIEKADANIRGAYQAINREFAMRHASSLKFINREDDAGEEGLRKAKESYYPAFMQEKYAAIKN</sequence>
<dbReference type="Gene3D" id="3.40.630.30">
    <property type="match status" value="1"/>
</dbReference>
<evidence type="ECO:0000259" key="1">
    <source>
        <dbReference type="Pfam" id="PF09924"/>
    </source>
</evidence>
<dbReference type="PANTHER" id="PTHR41373:SF1">
    <property type="entry name" value="PHOSPHATIDYLGLYCEROL LYSYLTRANSFERASE C-TERMINAL DOMAIN-CONTAINING PROTEIN"/>
    <property type="match status" value="1"/>
</dbReference>